<keyword evidence="2" id="KW-1133">Transmembrane helix</keyword>
<name>A0A5B2XHI8_9PSEU</name>
<feature type="transmembrane region" description="Helical" evidence="2">
    <location>
        <begin position="109"/>
        <end position="131"/>
    </location>
</feature>
<reference evidence="3 4" key="1">
    <citation type="submission" date="2019-09" db="EMBL/GenBank/DDBJ databases">
        <title>Goodfellowia gen. nov., a new genus of the Pseudonocardineae related to Actinoalloteichus, containing Goodfellowia coeruleoviolacea gen. nov., comb. nov. gen. nov., comb. nov.</title>
        <authorList>
            <person name="Labeda D."/>
        </authorList>
    </citation>
    <scope>NUCLEOTIDE SEQUENCE [LARGE SCALE GENOMIC DNA]</scope>
    <source>
        <strain evidence="3 4">AN110305</strain>
    </source>
</reference>
<feature type="region of interest" description="Disordered" evidence="1">
    <location>
        <begin position="1"/>
        <end position="21"/>
    </location>
</feature>
<evidence type="ECO:0000256" key="2">
    <source>
        <dbReference type="SAM" id="Phobius"/>
    </source>
</evidence>
<feature type="compositionally biased region" description="Polar residues" evidence="1">
    <location>
        <begin position="1"/>
        <end position="10"/>
    </location>
</feature>
<keyword evidence="4" id="KW-1185">Reference proteome</keyword>
<dbReference type="Pfam" id="PF07332">
    <property type="entry name" value="Phage_holin_3_6"/>
    <property type="match status" value="1"/>
</dbReference>
<comment type="caution">
    <text evidence="3">The sequence shown here is derived from an EMBL/GenBank/DDBJ whole genome shotgun (WGS) entry which is preliminary data.</text>
</comment>
<reference evidence="3 4" key="2">
    <citation type="submission" date="2019-09" db="EMBL/GenBank/DDBJ databases">
        <authorList>
            <person name="Jin C."/>
        </authorList>
    </citation>
    <scope>NUCLEOTIDE SEQUENCE [LARGE SCALE GENOMIC DNA]</scope>
    <source>
        <strain evidence="3 4">AN110305</strain>
    </source>
</reference>
<dbReference type="AlphaFoldDB" id="A0A5B2XHI8"/>
<accession>A0A5B2XHI8</accession>
<keyword evidence="2" id="KW-0472">Membrane</keyword>
<proteinExistence type="predicted"/>
<dbReference type="OrthoDB" id="3828498at2"/>
<protein>
    <submittedName>
        <fullName evidence="3">Phage holin family protein</fullName>
    </submittedName>
</protein>
<evidence type="ECO:0000256" key="1">
    <source>
        <dbReference type="SAM" id="MobiDB-lite"/>
    </source>
</evidence>
<keyword evidence="2" id="KW-0812">Transmembrane</keyword>
<sequence length="167" mass="18102">MTSAQQNANGSRGGAGLPPVPSIPLTEDGAARVAGESSIGGLVRDATTHVSTLIRAEVELAKQEVTGEIKKGIKGSLYFIVALTIGLFSLFFFFFMLAQGIHALGLNEFFSFLIVWGLMLAMVVLFVFLGVRKLKKIRAPQRTISTLQDTAAALRHRDQRADEHPAY</sequence>
<evidence type="ECO:0000313" key="3">
    <source>
        <dbReference type="EMBL" id="KAA2262262.1"/>
    </source>
</evidence>
<dbReference type="Proteomes" id="UP000323454">
    <property type="component" value="Unassembled WGS sequence"/>
</dbReference>
<dbReference type="RefSeq" id="WP_149849845.1">
    <property type="nucleotide sequence ID" value="NZ_VUOB01000022.1"/>
</dbReference>
<feature type="transmembrane region" description="Helical" evidence="2">
    <location>
        <begin position="77"/>
        <end position="97"/>
    </location>
</feature>
<organism evidence="3 4">
    <name type="scientific">Solihabitans fulvus</name>
    <dbReference type="NCBI Taxonomy" id="1892852"/>
    <lineage>
        <taxon>Bacteria</taxon>
        <taxon>Bacillati</taxon>
        <taxon>Actinomycetota</taxon>
        <taxon>Actinomycetes</taxon>
        <taxon>Pseudonocardiales</taxon>
        <taxon>Pseudonocardiaceae</taxon>
        <taxon>Solihabitans</taxon>
    </lineage>
</organism>
<evidence type="ECO:0000313" key="4">
    <source>
        <dbReference type="Proteomes" id="UP000323454"/>
    </source>
</evidence>
<dbReference type="InterPro" id="IPR009937">
    <property type="entry name" value="Phage_holin_3_6"/>
</dbReference>
<gene>
    <name evidence="3" type="ORF">F0L68_13330</name>
</gene>
<dbReference type="EMBL" id="VUOB01000022">
    <property type="protein sequence ID" value="KAA2262262.1"/>
    <property type="molecule type" value="Genomic_DNA"/>
</dbReference>